<feature type="signal peptide" evidence="1">
    <location>
        <begin position="1"/>
        <end position="21"/>
    </location>
</feature>
<dbReference type="EMBL" id="KV722383">
    <property type="protein sequence ID" value="OCH91585.1"/>
    <property type="molecule type" value="Genomic_DNA"/>
</dbReference>
<evidence type="ECO:0000256" key="1">
    <source>
        <dbReference type="SAM" id="SignalP"/>
    </source>
</evidence>
<feature type="non-terminal residue" evidence="2">
    <location>
        <position position="1"/>
    </location>
</feature>
<evidence type="ECO:0000313" key="3">
    <source>
        <dbReference type="Proteomes" id="UP000250043"/>
    </source>
</evidence>
<accession>A0A8E2DKK8</accession>
<keyword evidence="1" id="KW-0732">Signal</keyword>
<reference evidence="2 3" key="1">
    <citation type="submission" date="2016-07" db="EMBL/GenBank/DDBJ databases">
        <title>Draft genome of the white-rot fungus Obba rivulosa 3A-2.</title>
        <authorList>
            <consortium name="DOE Joint Genome Institute"/>
            <person name="Miettinen O."/>
            <person name="Riley R."/>
            <person name="Acob R."/>
            <person name="Barry K."/>
            <person name="Cullen D."/>
            <person name="De Vries R."/>
            <person name="Hainaut M."/>
            <person name="Hatakka A."/>
            <person name="Henrissat B."/>
            <person name="Hilden K."/>
            <person name="Kuo R."/>
            <person name="Labutti K."/>
            <person name="Lipzen A."/>
            <person name="Makela M.R."/>
            <person name="Sandor L."/>
            <person name="Spatafora J.W."/>
            <person name="Grigoriev I.V."/>
            <person name="Hibbett D.S."/>
        </authorList>
    </citation>
    <scope>NUCLEOTIDE SEQUENCE [LARGE SCALE GENOMIC DNA]</scope>
    <source>
        <strain evidence="2 3">3A-2</strain>
    </source>
</reference>
<dbReference type="OrthoDB" id="2800877at2759"/>
<dbReference type="Proteomes" id="UP000250043">
    <property type="component" value="Unassembled WGS sequence"/>
</dbReference>
<name>A0A8E2DKK8_9APHY</name>
<proteinExistence type="predicted"/>
<gene>
    <name evidence="2" type="ORF">OBBRIDRAFT_708520</name>
</gene>
<sequence length="109" mass="12830">KGFRILFAVWFIEANLPFTTCKSSGLTRLFRYLEVNKELLSDTTIRNTLTEMIITMHDQLIAYSSNAWSTPQMVFSFAATLAHYINNDWELVERLIDFWHLLDNEHQDV</sequence>
<keyword evidence="3" id="KW-1185">Reference proteome</keyword>
<organism evidence="2 3">
    <name type="scientific">Obba rivulosa</name>
    <dbReference type="NCBI Taxonomy" id="1052685"/>
    <lineage>
        <taxon>Eukaryota</taxon>
        <taxon>Fungi</taxon>
        <taxon>Dikarya</taxon>
        <taxon>Basidiomycota</taxon>
        <taxon>Agaricomycotina</taxon>
        <taxon>Agaricomycetes</taxon>
        <taxon>Polyporales</taxon>
        <taxon>Gelatoporiaceae</taxon>
        <taxon>Obba</taxon>
    </lineage>
</organism>
<protein>
    <submittedName>
        <fullName evidence="2">Uncharacterized protein</fullName>
    </submittedName>
</protein>
<feature type="chain" id="PRO_5034424663" evidence="1">
    <location>
        <begin position="22"/>
        <end position="109"/>
    </location>
</feature>
<dbReference type="AlphaFoldDB" id="A0A8E2DKK8"/>
<feature type="non-terminal residue" evidence="2">
    <location>
        <position position="109"/>
    </location>
</feature>
<evidence type="ECO:0000313" key="2">
    <source>
        <dbReference type="EMBL" id="OCH91585.1"/>
    </source>
</evidence>